<dbReference type="EMBL" id="GAIX01006498">
    <property type="protein sequence ID" value="JAA86062.1"/>
    <property type="molecule type" value="Transcribed_RNA"/>
</dbReference>
<proteinExistence type="predicted"/>
<accession>S4PWN1</accession>
<dbReference type="Gene3D" id="3.30.160.570">
    <property type="entry name" value="Ncd80 complex, Spc24 subunit"/>
    <property type="match status" value="1"/>
</dbReference>
<evidence type="ECO:0000256" key="1">
    <source>
        <dbReference type="SAM" id="Coils"/>
    </source>
</evidence>
<reference evidence="2" key="2">
    <citation type="submission" date="2013-05" db="EMBL/GenBank/DDBJ databases">
        <authorList>
            <person name="Carter J.-M."/>
            <person name="Baker S.C."/>
            <person name="Pink R."/>
            <person name="Carter D.R.F."/>
            <person name="Collins A."/>
            <person name="Tomlin J."/>
            <person name="Gibbs M."/>
            <person name="Breuker C.J."/>
        </authorList>
    </citation>
    <scope>NUCLEOTIDE SEQUENCE</scope>
    <source>
        <tissue evidence="2">Ovary</tissue>
    </source>
</reference>
<dbReference type="GeneID" id="120635288"/>
<name>S4PWN1_9NEOP</name>
<evidence type="ECO:0000313" key="2">
    <source>
        <dbReference type="EMBL" id="JAA86062.1"/>
    </source>
</evidence>
<reference evidence="2" key="1">
    <citation type="journal article" date="2013" name="BMC Genomics">
        <title>Unscrambling butterfly oogenesis.</title>
        <authorList>
            <person name="Carter J.M."/>
            <person name="Baker S.C."/>
            <person name="Pink R."/>
            <person name="Carter D.R."/>
            <person name="Collins A."/>
            <person name="Tomlin J."/>
            <person name="Gibbs M."/>
            <person name="Breuker C.J."/>
        </authorList>
    </citation>
    <scope>NUCLEOTIDE SEQUENCE</scope>
    <source>
        <tissue evidence="2">Ovary</tissue>
    </source>
</reference>
<dbReference type="AlphaFoldDB" id="S4PWN1"/>
<keyword evidence="1" id="KW-0175">Coiled coil</keyword>
<protein>
    <submittedName>
        <fullName evidence="2">Uncharacterized protein</fullName>
    </submittedName>
</protein>
<organism evidence="2">
    <name type="scientific">Pararge aegeria</name>
    <name type="common">speckled wood butterfly</name>
    <dbReference type="NCBI Taxonomy" id="116150"/>
    <lineage>
        <taxon>Eukaryota</taxon>
        <taxon>Metazoa</taxon>
        <taxon>Ecdysozoa</taxon>
        <taxon>Arthropoda</taxon>
        <taxon>Hexapoda</taxon>
        <taxon>Insecta</taxon>
        <taxon>Pterygota</taxon>
        <taxon>Neoptera</taxon>
        <taxon>Endopterygota</taxon>
        <taxon>Lepidoptera</taxon>
        <taxon>Glossata</taxon>
        <taxon>Ditrysia</taxon>
        <taxon>Papilionoidea</taxon>
        <taxon>Nymphalidae</taxon>
        <taxon>Satyrinae</taxon>
        <taxon>Satyrini</taxon>
        <taxon>Parargina</taxon>
        <taxon>Pararge</taxon>
    </lineage>
</organism>
<dbReference type="RefSeq" id="XP_039762193.1">
    <property type="nucleotide sequence ID" value="XM_039906259.1"/>
</dbReference>
<sequence>MVCIEEEPWYLSLCEELDAFCKQVDDKVDKEQQQLKACEKRNELESKLQQECKLNAELTEQLAKLNRRGDDLDKACAKFSKLSITENDQQRLDNTKEAFELAKELTGIRFDFSAPPDKMKGYIKNEARRLLLPFDMDVNTEALWDLMKTACDPTWPDKENHNPN</sequence>
<feature type="coiled-coil region" evidence="1">
    <location>
        <begin position="21"/>
        <end position="75"/>
    </location>
</feature>